<dbReference type="PANTHER" id="PTHR31326">
    <property type="entry name" value="PROTEIN CLT2, CHLOROPLASTIC"/>
    <property type="match status" value="1"/>
</dbReference>
<proteinExistence type="inferred from homology"/>
<dbReference type="GO" id="GO:0004672">
    <property type="term" value="F:protein kinase activity"/>
    <property type="evidence" value="ECO:0007669"/>
    <property type="project" value="InterPro"/>
</dbReference>
<dbReference type="GO" id="GO:0016020">
    <property type="term" value="C:membrane"/>
    <property type="evidence" value="ECO:0007669"/>
    <property type="project" value="UniProtKB-SubCell"/>
</dbReference>
<dbReference type="Pfam" id="PF00069">
    <property type="entry name" value="Pkinase"/>
    <property type="match status" value="1"/>
</dbReference>
<feature type="transmembrane region" description="Helical" evidence="8">
    <location>
        <begin position="378"/>
        <end position="397"/>
    </location>
</feature>
<evidence type="ECO:0000256" key="8">
    <source>
        <dbReference type="SAM" id="Phobius"/>
    </source>
</evidence>
<feature type="compositionally biased region" description="Basic and acidic residues" evidence="7">
    <location>
        <begin position="300"/>
        <end position="310"/>
    </location>
</feature>
<reference evidence="10" key="2">
    <citation type="submission" date="2019-07" db="EMBL/GenBank/DDBJ databases">
        <authorList>
            <person name="Seetharam A."/>
            <person name="Woodhouse M."/>
            <person name="Cannon E."/>
        </authorList>
    </citation>
    <scope>NUCLEOTIDE SEQUENCE [LARGE SCALE GENOMIC DNA]</scope>
    <source>
        <strain evidence="10">cv. B73</strain>
    </source>
</reference>
<keyword evidence="5 8" id="KW-1133">Transmembrane helix</keyword>
<evidence type="ECO:0000256" key="5">
    <source>
        <dbReference type="ARBA" id="ARBA00022989"/>
    </source>
</evidence>
<evidence type="ECO:0000259" key="9">
    <source>
        <dbReference type="PROSITE" id="PS50011"/>
    </source>
</evidence>
<organism evidence="10 11">
    <name type="scientific">Zea mays</name>
    <name type="common">Maize</name>
    <dbReference type="NCBI Taxonomy" id="4577"/>
    <lineage>
        <taxon>Eukaryota</taxon>
        <taxon>Viridiplantae</taxon>
        <taxon>Streptophyta</taxon>
        <taxon>Embryophyta</taxon>
        <taxon>Tracheophyta</taxon>
        <taxon>Spermatophyta</taxon>
        <taxon>Magnoliopsida</taxon>
        <taxon>Liliopsida</taxon>
        <taxon>Poales</taxon>
        <taxon>Poaceae</taxon>
        <taxon>PACMAD clade</taxon>
        <taxon>Panicoideae</taxon>
        <taxon>Andropogonodae</taxon>
        <taxon>Andropogoneae</taxon>
        <taxon>Tripsacinae</taxon>
        <taxon>Zea</taxon>
    </lineage>
</organism>
<evidence type="ECO:0000256" key="7">
    <source>
        <dbReference type="SAM" id="MobiDB-lite"/>
    </source>
</evidence>
<reference evidence="11" key="1">
    <citation type="submission" date="2015-12" db="EMBL/GenBank/DDBJ databases">
        <title>Update maize B73 reference genome by single molecule sequencing technologies.</title>
        <authorList>
            <consortium name="Maize Genome Sequencing Project"/>
            <person name="Ware D."/>
        </authorList>
    </citation>
    <scope>NUCLEOTIDE SEQUENCE [LARGE SCALE GENOMIC DNA]</scope>
    <source>
        <strain evidence="11">cv. B73</strain>
    </source>
</reference>
<dbReference type="InterPro" id="IPR000719">
    <property type="entry name" value="Prot_kinase_dom"/>
</dbReference>
<evidence type="ECO:0000313" key="10">
    <source>
        <dbReference type="EnsemblPlants" id="Zm00001eb319740_P001"/>
    </source>
</evidence>
<dbReference type="SMART" id="SM00220">
    <property type="entry name" value="S_TKc"/>
    <property type="match status" value="1"/>
</dbReference>
<name>A0A804QEG4_MAIZE</name>
<feature type="region of interest" description="Disordered" evidence="7">
    <location>
        <begin position="1"/>
        <end position="109"/>
    </location>
</feature>
<dbReference type="GO" id="GO:0005524">
    <property type="term" value="F:ATP binding"/>
    <property type="evidence" value="ECO:0007669"/>
    <property type="project" value="InterPro"/>
</dbReference>
<dbReference type="EnsemblPlants" id="Zm00001eb319740_T001">
    <property type="protein sequence ID" value="Zm00001eb319740_P001"/>
    <property type="gene ID" value="Zm00001eb319740"/>
</dbReference>
<dbReference type="PROSITE" id="PS50011">
    <property type="entry name" value="PROTEIN_KINASE_DOM"/>
    <property type="match status" value="1"/>
</dbReference>
<evidence type="ECO:0000313" key="11">
    <source>
        <dbReference type="Proteomes" id="UP000007305"/>
    </source>
</evidence>
<keyword evidence="4 8" id="KW-0812">Transmembrane</keyword>
<keyword evidence="3" id="KW-0813">Transport</keyword>
<dbReference type="Gramene" id="Zm00001eb319740_T001">
    <property type="protein sequence ID" value="Zm00001eb319740_P001"/>
    <property type="gene ID" value="Zm00001eb319740"/>
</dbReference>
<reference evidence="10" key="3">
    <citation type="submission" date="2021-05" db="UniProtKB">
        <authorList>
            <consortium name="EnsemblPlants"/>
        </authorList>
    </citation>
    <scope>IDENTIFICATION</scope>
    <source>
        <strain evidence="10">cv. B73</strain>
    </source>
</reference>
<feature type="domain" description="Protein kinase" evidence="9">
    <location>
        <begin position="136"/>
        <end position="418"/>
    </location>
</feature>
<evidence type="ECO:0000256" key="6">
    <source>
        <dbReference type="ARBA" id="ARBA00023136"/>
    </source>
</evidence>
<dbReference type="Gene3D" id="1.10.510.10">
    <property type="entry name" value="Transferase(Phosphotransferase) domain 1"/>
    <property type="match status" value="1"/>
</dbReference>
<sequence>MGNVHGVDADGGGVEATTIMVSAAGGPEDAASVWGGRGGGGRRSARPSPAGTPRGGRTRATPVRSSAAGSPWTGSPLGLPDDIAPSPATSASTPRRFFRRPFPPPSPAKHIKASLARRLGHRSPVSVSQVPRPPVEVPILEQGAGGAGEVERELDRSYGGAGKEVGRGHFSHTCLTRARKGDMRGQMTTAISIEDVRTEVKILKALSGHSNLVKFYDACEDALNVYIMMELCEGGELLDRILSRYYIFLRNHFANTTTRCSFGTGVVHRDLKPEVCDLQGVAAPAAVSVPEGKSAKKGKRNAEDEIEKAVSAKKQKTVPEKVVPVKKQPPPKKVESNNSDEDSSDSEVELCCPGHLFQCCHSPFCGASNGPILFEVKFFWPAVMMISAAFQATASIIKEFVFIKGAKRLEGKRPDIFVVNSFGSGFQALFIFLLLPFLSNLKGIPFAELPSYLTHGVACFLNVGGNLKGVF</sequence>
<dbReference type="Proteomes" id="UP000007305">
    <property type="component" value="Chromosome 7"/>
</dbReference>
<dbReference type="AlphaFoldDB" id="A0A804QEG4"/>
<dbReference type="InterPro" id="IPR011009">
    <property type="entry name" value="Kinase-like_dom_sf"/>
</dbReference>
<evidence type="ECO:0000256" key="4">
    <source>
        <dbReference type="ARBA" id="ARBA00022692"/>
    </source>
</evidence>
<comment type="subcellular location">
    <subcellularLocation>
        <location evidence="1">Membrane</location>
        <topology evidence="1">Multi-pass membrane protein</topology>
    </subcellularLocation>
</comment>
<accession>A0A804QEG4</accession>
<feature type="region of interest" description="Disordered" evidence="7">
    <location>
        <begin position="292"/>
        <end position="345"/>
    </location>
</feature>
<comment type="similarity">
    <text evidence="2">Belongs to the CRT-like transporter family.</text>
</comment>
<dbReference type="PANTHER" id="PTHR31326:SF1">
    <property type="entry name" value="PROTEIN CLT2, CHLOROPLASTIC"/>
    <property type="match status" value="1"/>
</dbReference>
<evidence type="ECO:0000256" key="3">
    <source>
        <dbReference type="ARBA" id="ARBA00022448"/>
    </source>
</evidence>
<dbReference type="GO" id="GO:0034635">
    <property type="term" value="P:glutathione transport"/>
    <property type="evidence" value="ECO:0000318"/>
    <property type="project" value="GO_Central"/>
</dbReference>
<feature type="transmembrane region" description="Helical" evidence="8">
    <location>
        <begin position="417"/>
        <end position="438"/>
    </location>
</feature>
<dbReference type="SUPFAM" id="SSF56112">
    <property type="entry name" value="Protein kinase-like (PK-like)"/>
    <property type="match status" value="1"/>
</dbReference>
<keyword evidence="11" id="KW-1185">Reference proteome</keyword>
<evidence type="ECO:0000256" key="1">
    <source>
        <dbReference type="ARBA" id="ARBA00004141"/>
    </source>
</evidence>
<dbReference type="InParanoid" id="A0A804QEG4"/>
<dbReference type="GO" id="GO:0022857">
    <property type="term" value="F:transmembrane transporter activity"/>
    <property type="evidence" value="ECO:0000318"/>
    <property type="project" value="GO_Central"/>
</dbReference>
<dbReference type="InterPro" id="IPR013936">
    <property type="entry name" value="CRT-like"/>
</dbReference>
<keyword evidence="6 8" id="KW-0472">Membrane</keyword>
<evidence type="ECO:0000256" key="2">
    <source>
        <dbReference type="ARBA" id="ARBA00006690"/>
    </source>
</evidence>
<protein>
    <recommendedName>
        <fullName evidence="9">Protein kinase domain-containing protein</fullName>
    </recommendedName>
</protein>